<evidence type="ECO:0000313" key="4">
    <source>
        <dbReference type="Proteomes" id="UP000193920"/>
    </source>
</evidence>
<evidence type="ECO:0000259" key="1">
    <source>
        <dbReference type="Pfam" id="PF16116"/>
    </source>
</evidence>
<gene>
    <name evidence="3" type="ORF">LY90DRAFT_515501</name>
</gene>
<dbReference type="Pfam" id="PF16116">
    <property type="entry name" value="DUF4832"/>
    <property type="match status" value="1"/>
</dbReference>
<proteinExistence type="predicted"/>
<dbReference type="Proteomes" id="UP000193920">
    <property type="component" value="Unassembled WGS sequence"/>
</dbReference>
<dbReference type="AlphaFoldDB" id="A0A1Y2AIW9"/>
<protein>
    <recommendedName>
        <fullName evidence="5">DUF4832 domain-containing protein</fullName>
    </recommendedName>
</protein>
<evidence type="ECO:0000313" key="3">
    <source>
        <dbReference type="EMBL" id="ORY22476.1"/>
    </source>
</evidence>
<name>A0A1Y2AIW9_9FUNG</name>
<reference evidence="3 4" key="1">
    <citation type="submission" date="2016-08" db="EMBL/GenBank/DDBJ databases">
        <title>A Parts List for Fungal Cellulosomes Revealed by Comparative Genomics.</title>
        <authorList>
            <consortium name="DOE Joint Genome Institute"/>
            <person name="Haitjema C.H."/>
            <person name="Gilmore S.P."/>
            <person name="Henske J.K."/>
            <person name="Solomon K.V."/>
            <person name="De Groot R."/>
            <person name="Kuo A."/>
            <person name="Mondo S.J."/>
            <person name="Salamov A.A."/>
            <person name="Labutti K."/>
            <person name="Zhao Z."/>
            <person name="Chiniquy J."/>
            <person name="Barry K."/>
            <person name="Brewer H.M."/>
            <person name="Purvine S.O."/>
            <person name="Wright A.T."/>
            <person name="Boxma B."/>
            <person name="Van Alen T."/>
            <person name="Hackstein J.H."/>
            <person name="Baker S.E."/>
            <person name="Grigoriev I.V."/>
            <person name="O'Malley M.A."/>
        </authorList>
    </citation>
    <scope>NUCLEOTIDE SEQUENCE [LARGE SCALE GENOMIC DNA]</scope>
    <source>
        <strain evidence="3 4">G1</strain>
    </source>
</reference>
<dbReference type="InterPro" id="IPR032379">
    <property type="entry name" value="DUF4874"/>
</dbReference>
<dbReference type="STRING" id="1754190.A0A1Y2AIW9"/>
<dbReference type="OrthoDB" id="6085154at2759"/>
<feature type="domain" description="DUF4832" evidence="1">
    <location>
        <begin position="223"/>
        <end position="426"/>
    </location>
</feature>
<accession>A0A1Y2AIW9</accession>
<organism evidence="3 4">
    <name type="scientific">Neocallimastix californiae</name>
    <dbReference type="NCBI Taxonomy" id="1754190"/>
    <lineage>
        <taxon>Eukaryota</taxon>
        <taxon>Fungi</taxon>
        <taxon>Fungi incertae sedis</taxon>
        <taxon>Chytridiomycota</taxon>
        <taxon>Chytridiomycota incertae sedis</taxon>
        <taxon>Neocallimastigomycetes</taxon>
        <taxon>Neocallimastigales</taxon>
        <taxon>Neocallimastigaceae</taxon>
        <taxon>Neocallimastix</taxon>
    </lineage>
</organism>
<dbReference type="EMBL" id="MCOG01000247">
    <property type="protein sequence ID" value="ORY22476.1"/>
    <property type="molecule type" value="Genomic_DNA"/>
</dbReference>
<evidence type="ECO:0008006" key="5">
    <source>
        <dbReference type="Google" id="ProtNLM"/>
    </source>
</evidence>
<dbReference type="Pfam" id="PF16173">
    <property type="entry name" value="DUF4874"/>
    <property type="match status" value="1"/>
</dbReference>
<comment type="caution">
    <text evidence="3">The sequence shown here is derived from an EMBL/GenBank/DDBJ whole genome shotgun (WGS) entry which is preliminary data.</text>
</comment>
<dbReference type="InterPro" id="IPR032267">
    <property type="entry name" value="DUF4832"/>
</dbReference>
<evidence type="ECO:0000259" key="2">
    <source>
        <dbReference type="Pfam" id="PF16173"/>
    </source>
</evidence>
<sequence>MFMFKVKNKFKTKHYEKEFNGEINVDVYNPERGIYEQRHTKVSEYAPLDVPDLVRCREVKKEALVLRMFNLDALKETEIIPEDVKQKIDNDFATAREAGIKLIVRFCYTEDPKLPDASKKVVLAHINQLKPIIFKNHDVIFAVQAGFIGTWGEWYYTNEDFGNKGHINDIQSQNRKEVVQGLLDMIPHERFLLMRTPQYKMKYLGHNRTITNSDVQARSESFRIGFHNDAFLADETDMGTYTCDSDKTYFAFDSRYVPVLGETCKPGPQANGQRAINQLSYYHWNALNRQYHPDVIKGWKEDNTYPEIKSRLGYRYILIKAEVDHYPSLDKPVKLNLTILNDGFSISIYPKTFFVIIENKETSERFTIQPDKNPEIRLWYPDETVEVPITFSLASVNPPTGKYNVYLDISDYQFLHRPEYRVVFSNIGVEEPETRLNNLGISFTYK</sequence>
<keyword evidence="4" id="KW-1185">Reference proteome</keyword>
<feature type="domain" description="DUF4874" evidence="2">
    <location>
        <begin position="29"/>
        <end position="199"/>
    </location>
</feature>